<dbReference type="CDD" id="cd03262">
    <property type="entry name" value="ABC_HisP_GlnQ"/>
    <property type="match status" value="1"/>
</dbReference>
<dbReference type="PROSITE" id="PS00211">
    <property type="entry name" value="ABC_TRANSPORTER_1"/>
    <property type="match status" value="1"/>
</dbReference>
<dbReference type="Proteomes" id="UP000321598">
    <property type="component" value="Unassembled WGS sequence"/>
</dbReference>
<evidence type="ECO:0000256" key="1">
    <source>
        <dbReference type="ARBA" id="ARBA00004202"/>
    </source>
</evidence>
<reference evidence="9 10" key="1">
    <citation type="submission" date="2018-06" db="EMBL/GenBank/DDBJ databases">
        <authorList>
            <consortium name="Pathogen Informatics"/>
            <person name="Doyle S."/>
        </authorList>
    </citation>
    <scope>NUCLEOTIDE SEQUENCE [LARGE SCALE GENOMIC DNA]</scope>
    <source>
        <strain evidence="9 10">NCTC12413</strain>
    </source>
</reference>
<dbReference type="InterPro" id="IPR003439">
    <property type="entry name" value="ABC_transporter-like_ATP-bd"/>
</dbReference>
<comment type="subcellular location">
    <subcellularLocation>
        <location evidence="1">Cell membrane</location>
        <topology evidence="1">Peripheral membrane protein</topology>
    </subcellularLocation>
</comment>
<keyword evidence="4" id="KW-0547">Nucleotide-binding</keyword>
<dbReference type="GO" id="GO:0016887">
    <property type="term" value="F:ATP hydrolysis activity"/>
    <property type="evidence" value="ECO:0007669"/>
    <property type="project" value="InterPro"/>
</dbReference>
<gene>
    <name evidence="9" type="primary">tcyC</name>
    <name evidence="9" type="ORF">NCTC12413_00352</name>
    <name evidence="8" type="ORF">SAR03_12740</name>
</gene>
<keyword evidence="3" id="KW-1003">Cell membrane</keyword>
<dbReference type="STRING" id="1212545.SARL_00315"/>
<dbReference type="PROSITE" id="PS50893">
    <property type="entry name" value="ABC_TRANSPORTER_2"/>
    <property type="match status" value="1"/>
</dbReference>
<evidence type="ECO:0000256" key="6">
    <source>
        <dbReference type="ARBA" id="ARBA00023136"/>
    </source>
</evidence>
<evidence type="ECO:0000259" key="7">
    <source>
        <dbReference type="PROSITE" id="PS50893"/>
    </source>
</evidence>
<feature type="domain" description="ABC transporter" evidence="7">
    <location>
        <begin position="2"/>
        <end position="237"/>
    </location>
</feature>
<keyword evidence="2" id="KW-0813">Transport</keyword>
<dbReference type="GO" id="GO:0005886">
    <property type="term" value="C:plasma membrane"/>
    <property type="evidence" value="ECO:0007669"/>
    <property type="project" value="UniProtKB-SubCell"/>
</dbReference>
<dbReference type="Proteomes" id="UP000254956">
    <property type="component" value="Unassembled WGS sequence"/>
</dbReference>
<evidence type="ECO:0000313" key="11">
    <source>
        <dbReference type="Proteomes" id="UP000321598"/>
    </source>
</evidence>
<accession>A0A380BXU4</accession>
<dbReference type="EMBL" id="UGZE01000001">
    <property type="protein sequence ID" value="SUJ09310.1"/>
    <property type="molecule type" value="Genomic_DNA"/>
</dbReference>
<dbReference type="SUPFAM" id="SSF52540">
    <property type="entry name" value="P-loop containing nucleoside triphosphate hydrolases"/>
    <property type="match status" value="1"/>
</dbReference>
<keyword evidence="5 8" id="KW-0067">ATP-binding</keyword>
<evidence type="ECO:0000313" key="8">
    <source>
        <dbReference type="EMBL" id="GEQ00237.1"/>
    </source>
</evidence>
<evidence type="ECO:0000256" key="4">
    <source>
        <dbReference type="ARBA" id="ARBA00022741"/>
    </source>
</evidence>
<dbReference type="InterPro" id="IPR003593">
    <property type="entry name" value="AAA+_ATPase"/>
</dbReference>
<keyword evidence="6" id="KW-0472">Membrane</keyword>
<protein>
    <submittedName>
        <fullName evidence="8">Arginine ABC transporter ATP-binding protein</fullName>
    </submittedName>
    <submittedName>
        <fullName evidence="9">Polar amino acid ABC transporter ATPase</fullName>
        <ecNumber evidence="9">3.6.3.-</ecNumber>
    </submittedName>
</protein>
<dbReference type="GO" id="GO:0015424">
    <property type="term" value="F:ABC-type amino acid transporter activity"/>
    <property type="evidence" value="ECO:0007669"/>
    <property type="project" value="InterPro"/>
</dbReference>
<dbReference type="InterPro" id="IPR017871">
    <property type="entry name" value="ABC_transporter-like_CS"/>
</dbReference>
<keyword evidence="11" id="KW-1185">Reference proteome</keyword>
<reference evidence="8 11" key="2">
    <citation type="submission" date="2019-07" db="EMBL/GenBank/DDBJ databases">
        <title>Whole genome shotgun sequence of Staphylococcus arlettae NBRC 109765.</title>
        <authorList>
            <person name="Hosoyama A."/>
            <person name="Uohara A."/>
            <person name="Ohji S."/>
            <person name="Ichikawa N."/>
        </authorList>
    </citation>
    <scope>NUCLEOTIDE SEQUENCE [LARGE SCALE GENOMIC DNA]</scope>
    <source>
        <strain evidence="8 11">NBRC 109765</strain>
    </source>
</reference>
<dbReference type="Pfam" id="PF00005">
    <property type="entry name" value="ABC_tran"/>
    <property type="match status" value="1"/>
</dbReference>
<dbReference type="EC" id="3.6.3.-" evidence="9"/>
<dbReference type="InterPro" id="IPR030679">
    <property type="entry name" value="ABC_ATPase_HisP-typ"/>
</dbReference>
<dbReference type="GO" id="GO:0005524">
    <property type="term" value="F:ATP binding"/>
    <property type="evidence" value="ECO:0007669"/>
    <property type="project" value="UniProtKB-KW"/>
</dbReference>
<dbReference type="AlphaFoldDB" id="A0A380BXU4"/>
<proteinExistence type="predicted"/>
<evidence type="ECO:0000313" key="9">
    <source>
        <dbReference type="EMBL" id="SUJ09310.1"/>
    </source>
</evidence>
<dbReference type="PANTHER" id="PTHR43166:SF35">
    <property type="entry name" value="L-CYSTINE IMPORT ATP-BINDING PROTEIN TCYN"/>
    <property type="match status" value="1"/>
</dbReference>
<dbReference type="InterPro" id="IPR050086">
    <property type="entry name" value="MetN_ABC_transporter-like"/>
</dbReference>
<evidence type="ECO:0000256" key="3">
    <source>
        <dbReference type="ARBA" id="ARBA00022475"/>
    </source>
</evidence>
<dbReference type="Gene3D" id="3.40.50.300">
    <property type="entry name" value="P-loop containing nucleotide triphosphate hydrolases"/>
    <property type="match status" value="1"/>
</dbReference>
<dbReference type="InterPro" id="IPR027417">
    <property type="entry name" value="P-loop_NTPase"/>
</dbReference>
<dbReference type="PANTHER" id="PTHR43166">
    <property type="entry name" value="AMINO ACID IMPORT ATP-BINDING PROTEIN"/>
    <property type="match status" value="1"/>
</dbReference>
<dbReference type="OrthoDB" id="1679618at2"/>
<evidence type="ECO:0000256" key="2">
    <source>
        <dbReference type="ARBA" id="ARBA00022448"/>
    </source>
</evidence>
<sequence length="244" mass="26929">MIELNNIHKAFGTKSVIKGIDLSVEQGEVVTLIGRSGSGKTTLLRMINALELPSEGTVYVDGITYKNDDKKSQIAVRQKSGMVFQSYNLFPHKTAIENVMEGLVTVKKLKKAEAEQQALALLEKVGLTEVKDQRPLALSGGQQQRVAIARALAMKPKVMLFDEPTSALDPELVNDVLKVIKDLAQEGMTMVIVTHEMRFAKEVSNKIAFIHDGVIGEQGAPDQIINHPQTTQLQRFLNVIRDVE</sequence>
<evidence type="ECO:0000313" key="10">
    <source>
        <dbReference type="Proteomes" id="UP000254956"/>
    </source>
</evidence>
<dbReference type="PIRSF" id="PIRSF039085">
    <property type="entry name" value="ABC_ATPase_HisP"/>
    <property type="match status" value="1"/>
</dbReference>
<dbReference type="SMART" id="SM00382">
    <property type="entry name" value="AAA"/>
    <property type="match status" value="1"/>
</dbReference>
<evidence type="ECO:0000256" key="5">
    <source>
        <dbReference type="ARBA" id="ARBA00022840"/>
    </source>
</evidence>
<dbReference type="FunFam" id="3.40.50.300:FF:000020">
    <property type="entry name" value="Amino acid ABC transporter ATP-binding component"/>
    <property type="match status" value="1"/>
</dbReference>
<organism evidence="9 10">
    <name type="scientific">Staphylococcus arlettae</name>
    <dbReference type="NCBI Taxonomy" id="29378"/>
    <lineage>
        <taxon>Bacteria</taxon>
        <taxon>Bacillati</taxon>
        <taxon>Bacillota</taxon>
        <taxon>Bacilli</taxon>
        <taxon>Bacillales</taxon>
        <taxon>Staphylococcaceae</taxon>
        <taxon>Staphylococcus</taxon>
    </lineage>
</organism>
<keyword evidence="9" id="KW-0378">Hydrolase</keyword>
<name>A0A380BXU4_9STAP</name>
<dbReference type="RefSeq" id="WP_103388208.1">
    <property type="nucleotide sequence ID" value="NZ_BKAV01000010.1"/>
</dbReference>
<dbReference type="EMBL" id="BKAV01000010">
    <property type="protein sequence ID" value="GEQ00237.1"/>
    <property type="molecule type" value="Genomic_DNA"/>
</dbReference>